<organism evidence="1 2">
    <name type="scientific">Strongyloides venezuelensis</name>
    <name type="common">Threadworm</name>
    <dbReference type="NCBI Taxonomy" id="75913"/>
    <lineage>
        <taxon>Eukaryota</taxon>
        <taxon>Metazoa</taxon>
        <taxon>Ecdysozoa</taxon>
        <taxon>Nematoda</taxon>
        <taxon>Chromadorea</taxon>
        <taxon>Rhabditida</taxon>
        <taxon>Tylenchina</taxon>
        <taxon>Panagrolaimomorpha</taxon>
        <taxon>Strongyloidoidea</taxon>
        <taxon>Strongyloididae</taxon>
        <taxon>Strongyloides</taxon>
    </lineage>
</organism>
<name>A0A0K0FZC7_STRVS</name>
<reference evidence="2" key="2">
    <citation type="submission" date="2015-08" db="UniProtKB">
        <authorList>
            <consortium name="WormBaseParasite"/>
        </authorList>
    </citation>
    <scope>IDENTIFICATION</scope>
</reference>
<reference evidence="1" key="1">
    <citation type="submission" date="2014-07" db="EMBL/GenBank/DDBJ databases">
        <authorList>
            <person name="Martin A.A"/>
            <person name="De Silva N."/>
        </authorList>
    </citation>
    <scope>NUCLEOTIDE SEQUENCE</scope>
</reference>
<protein>
    <submittedName>
        <fullName evidence="2">Restriction endonuclease</fullName>
    </submittedName>
</protein>
<evidence type="ECO:0000313" key="2">
    <source>
        <dbReference type="WBParaSite" id="SVE_1780400.1"/>
    </source>
</evidence>
<proteinExistence type="predicted"/>
<sequence length="298" mass="34466">MECHTCEIIETSTKNTIACHYGKNFKFSRDFNQRNIEKHNTDILKMEFFFVDDTDFKNWMNKIQENYFCDVKILKTKGNIVYYVCNRSGFTAKRFKKEIFLNDRIKISGIFSFNHNIDPSKVHLSNEIKNLIISMLNDKKSINDIFDKILTNALPNSKEEYACRTDIYNWIDKSGNYKYNENKFLSFDELINVFESRGVIFFAKEFKSEHNEEDCMLGFQTSYQKQLMIQNTSQGGIGLDSTFSIGAGKSVLYIVTGFLPSVTSVELIYFISKSKVSAASTKILNYIKKRLLNAGCAV</sequence>
<accession>A0A0K0FZC7</accession>
<keyword evidence="1" id="KW-1185">Reference proteome</keyword>
<evidence type="ECO:0000313" key="1">
    <source>
        <dbReference type="Proteomes" id="UP000035680"/>
    </source>
</evidence>
<dbReference type="AlphaFoldDB" id="A0A0K0FZC7"/>
<dbReference type="WBParaSite" id="SVE_1780400.1">
    <property type="protein sequence ID" value="SVE_1780400.1"/>
    <property type="gene ID" value="SVE_1780400"/>
</dbReference>
<dbReference type="Proteomes" id="UP000035680">
    <property type="component" value="Unassembled WGS sequence"/>
</dbReference>